<feature type="region of interest" description="Disordered" evidence="1">
    <location>
        <begin position="74"/>
        <end position="108"/>
    </location>
</feature>
<feature type="compositionally biased region" description="Basic and acidic residues" evidence="1">
    <location>
        <begin position="84"/>
        <end position="99"/>
    </location>
</feature>
<accession>A0A6L2MXW3</accession>
<dbReference type="EMBL" id="BKCJ010007405">
    <property type="protein sequence ID" value="GEU77094.1"/>
    <property type="molecule type" value="Genomic_DNA"/>
</dbReference>
<feature type="region of interest" description="Disordered" evidence="1">
    <location>
        <begin position="130"/>
        <end position="166"/>
    </location>
</feature>
<keyword evidence="2" id="KW-0418">Kinase</keyword>
<reference evidence="2" key="1">
    <citation type="journal article" date="2019" name="Sci. Rep.">
        <title>Draft genome of Tanacetum cinerariifolium, the natural source of mosquito coil.</title>
        <authorList>
            <person name="Yamashiro T."/>
            <person name="Shiraishi A."/>
            <person name="Satake H."/>
            <person name="Nakayama K."/>
        </authorList>
    </citation>
    <scope>NUCLEOTIDE SEQUENCE</scope>
</reference>
<comment type="caution">
    <text evidence="2">The sequence shown here is derived from an EMBL/GenBank/DDBJ whole genome shotgun (WGS) entry which is preliminary data.</text>
</comment>
<dbReference type="AlphaFoldDB" id="A0A6L2MXW3"/>
<protein>
    <submittedName>
        <fullName evidence="2">Protein kinase, catalytic domain-containing protein</fullName>
    </submittedName>
</protein>
<sequence length="166" mass="18919">MALGNDRDAKDTISKLLQMGTVAEYENEAFSLARATEARFTNLQILEFLRTNLLTLGEAFFRARITEARFKDNNSQAVDTIVDEEGKNVEDQQDSKGDDDTNNDDVGYMRQPIEDESWFLAHEIDYPNVNEKKADHVNNKSTQENRVLKGRDVSDEKSHEVFSVTP</sequence>
<gene>
    <name evidence="2" type="ORF">Tci_049072</name>
</gene>
<organism evidence="2">
    <name type="scientific">Tanacetum cinerariifolium</name>
    <name type="common">Dalmatian daisy</name>
    <name type="synonym">Chrysanthemum cinerariifolium</name>
    <dbReference type="NCBI Taxonomy" id="118510"/>
    <lineage>
        <taxon>Eukaryota</taxon>
        <taxon>Viridiplantae</taxon>
        <taxon>Streptophyta</taxon>
        <taxon>Embryophyta</taxon>
        <taxon>Tracheophyta</taxon>
        <taxon>Spermatophyta</taxon>
        <taxon>Magnoliopsida</taxon>
        <taxon>eudicotyledons</taxon>
        <taxon>Gunneridae</taxon>
        <taxon>Pentapetalae</taxon>
        <taxon>asterids</taxon>
        <taxon>campanulids</taxon>
        <taxon>Asterales</taxon>
        <taxon>Asteraceae</taxon>
        <taxon>Asteroideae</taxon>
        <taxon>Anthemideae</taxon>
        <taxon>Anthemidinae</taxon>
        <taxon>Tanacetum</taxon>
    </lineage>
</organism>
<dbReference type="GO" id="GO:0016301">
    <property type="term" value="F:kinase activity"/>
    <property type="evidence" value="ECO:0007669"/>
    <property type="project" value="UniProtKB-KW"/>
</dbReference>
<keyword evidence="2" id="KW-0808">Transferase</keyword>
<proteinExistence type="predicted"/>
<name>A0A6L2MXW3_TANCI</name>
<evidence type="ECO:0000256" key="1">
    <source>
        <dbReference type="SAM" id="MobiDB-lite"/>
    </source>
</evidence>
<feature type="compositionally biased region" description="Basic and acidic residues" evidence="1">
    <location>
        <begin position="146"/>
        <end position="160"/>
    </location>
</feature>
<evidence type="ECO:0000313" key="2">
    <source>
        <dbReference type="EMBL" id="GEU77094.1"/>
    </source>
</evidence>